<name>F4G066_METCR</name>
<dbReference type="InterPro" id="IPR007050">
    <property type="entry name" value="HTH_bacterioopsin"/>
</dbReference>
<dbReference type="EMBL" id="CP002656">
    <property type="protein sequence ID" value="AEB94565.1"/>
    <property type="molecule type" value="Genomic_DNA"/>
</dbReference>
<dbReference type="KEGG" id="mcn:Mcup_0457"/>
<dbReference type="AlphaFoldDB" id="F4G066"/>
<dbReference type="GeneID" id="10492651"/>
<gene>
    <name evidence="2" type="ordered locus">Mcup_0457</name>
</gene>
<keyword evidence="3" id="KW-1185">Reference proteome</keyword>
<evidence type="ECO:0000259" key="1">
    <source>
        <dbReference type="Pfam" id="PF04967"/>
    </source>
</evidence>
<dbReference type="PANTHER" id="PTHR34236:SF1">
    <property type="entry name" value="DIMETHYL SULFOXIDE REDUCTASE TRANSCRIPTIONAL ACTIVATOR"/>
    <property type="match status" value="1"/>
</dbReference>
<proteinExistence type="predicted"/>
<evidence type="ECO:0000313" key="3">
    <source>
        <dbReference type="Proteomes" id="UP000007812"/>
    </source>
</evidence>
<dbReference type="Pfam" id="PF04967">
    <property type="entry name" value="HTH_10"/>
    <property type="match status" value="1"/>
</dbReference>
<dbReference type="PATRIC" id="fig|1006006.8.peg.460"/>
<feature type="domain" description="HTH bat-type" evidence="1">
    <location>
        <begin position="149"/>
        <end position="200"/>
    </location>
</feature>
<reference evidence="2 3" key="1">
    <citation type="journal article" date="2011" name="J. Bacteriol.">
        <title>Complete genome sequence of Metallosphaera cuprina, a metal sulfide-oxidizing archaeon from a hot spring.</title>
        <authorList>
            <person name="Liu L.J."/>
            <person name="You X.Y."/>
            <person name="Zheng H."/>
            <person name="Wang S."/>
            <person name="Jiang C.Y."/>
            <person name="Liu S.J."/>
        </authorList>
    </citation>
    <scope>NUCLEOTIDE SEQUENCE [LARGE SCALE GENOMIC DNA]</scope>
    <source>
        <strain evidence="2 3">Ar-4</strain>
    </source>
</reference>
<dbReference type="RefSeq" id="WP_013737063.1">
    <property type="nucleotide sequence ID" value="NC_015435.1"/>
</dbReference>
<dbReference type="Proteomes" id="UP000007812">
    <property type="component" value="Chromosome"/>
</dbReference>
<accession>F4G066</accession>
<protein>
    <submittedName>
        <fullName evidence="2">Bacterio-opsin activator</fullName>
    </submittedName>
</protein>
<dbReference type="eggNOG" id="arCOG02272">
    <property type="taxonomic scope" value="Archaea"/>
</dbReference>
<dbReference type="PANTHER" id="PTHR34236">
    <property type="entry name" value="DIMETHYL SULFOXIDE REDUCTASE TRANSCRIPTIONAL ACTIVATOR"/>
    <property type="match status" value="1"/>
</dbReference>
<dbReference type="HOGENOM" id="CLU_104910_1_0_2"/>
<organism evidence="2 3">
    <name type="scientific">Metallosphaera cuprina (strain Ar-4)</name>
    <dbReference type="NCBI Taxonomy" id="1006006"/>
    <lineage>
        <taxon>Archaea</taxon>
        <taxon>Thermoproteota</taxon>
        <taxon>Thermoprotei</taxon>
        <taxon>Sulfolobales</taxon>
        <taxon>Sulfolobaceae</taxon>
        <taxon>Metallosphaera</taxon>
    </lineage>
</organism>
<evidence type="ECO:0000313" key="2">
    <source>
        <dbReference type="EMBL" id="AEB94565.1"/>
    </source>
</evidence>
<sequence length="211" mass="24258">MGTLKVMTISIQHENCWTSELEDLEAITMNYHVYPDKGYLRSRIVINAGDRSVVGKMRNSQGVVKVNKVTTYNDVNFVDFLNRYRGSIAGLLYDMEVMFLFNKIRRGVETWSFVISRDRTSEVLRSLSSQGKLLDYTIDDYKLQLGPNLSQAEKRALRTALANGYLDYPRRADADVVASELGLSKVTFLHHLRNAYRKLATHYLTKSQYLE</sequence>
<dbReference type="STRING" id="1006006.Mcup_0457"/>